<reference evidence="1" key="1">
    <citation type="submission" date="2021-06" db="EMBL/GenBank/DDBJ databases">
        <authorList>
            <person name="Kallberg Y."/>
            <person name="Tangrot J."/>
            <person name="Rosling A."/>
        </authorList>
    </citation>
    <scope>NUCLEOTIDE SEQUENCE</scope>
    <source>
        <strain evidence="1">FL130A</strain>
    </source>
</reference>
<dbReference type="Proteomes" id="UP000789508">
    <property type="component" value="Unassembled WGS sequence"/>
</dbReference>
<dbReference type="AlphaFoldDB" id="A0A9N9J8R9"/>
<evidence type="ECO:0000313" key="2">
    <source>
        <dbReference type="Proteomes" id="UP000789508"/>
    </source>
</evidence>
<feature type="non-terminal residue" evidence="1">
    <location>
        <position position="1"/>
    </location>
</feature>
<dbReference type="EMBL" id="CAJVPS010051351">
    <property type="protein sequence ID" value="CAG8769326.1"/>
    <property type="molecule type" value="Genomic_DNA"/>
</dbReference>
<proteinExistence type="predicted"/>
<protein>
    <submittedName>
        <fullName evidence="1">5092_t:CDS:1</fullName>
    </submittedName>
</protein>
<evidence type="ECO:0000313" key="1">
    <source>
        <dbReference type="EMBL" id="CAG8769326.1"/>
    </source>
</evidence>
<sequence>DILAAVPKLKNLSTLHVHFQTYEVDPLLDDELKKIAEACPSLYYIKWHLQDHYPKKSSNAEDATKAEETDGLEALRAMLPTSFGFKKNTKVSTEAFAKTRRKEEKAK</sequence>
<name>A0A9N9J8R9_9GLOM</name>
<feature type="non-terminal residue" evidence="1">
    <location>
        <position position="107"/>
    </location>
</feature>
<dbReference type="OrthoDB" id="10264376at2759"/>
<accession>A0A9N9J8R9</accession>
<organism evidence="1 2">
    <name type="scientific">Ambispora leptoticha</name>
    <dbReference type="NCBI Taxonomy" id="144679"/>
    <lineage>
        <taxon>Eukaryota</taxon>
        <taxon>Fungi</taxon>
        <taxon>Fungi incertae sedis</taxon>
        <taxon>Mucoromycota</taxon>
        <taxon>Glomeromycotina</taxon>
        <taxon>Glomeromycetes</taxon>
        <taxon>Archaeosporales</taxon>
        <taxon>Ambisporaceae</taxon>
        <taxon>Ambispora</taxon>
    </lineage>
</organism>
<keyword evidence="2" id="KW-1185">Reference proteome</keyword>
<gene>
    <name evidence="1" type="ORF">ALEPTO_LOCUS14057</name>
</gene>
<comment type="caution">
    <text evidence="1">The sequence shown here is derived from an EMBL/GenBank/DDBJ whole genome shotgun (WGS) entry which is preliminary data.</text>
</comment>